<reference evidence="1 2" key="1">
    <citation type="submission" date="2019-05" db="EMBL/GenBank/DDBJ databases">
        <title>Another draft genome of Portunus trituberculatus and its Hox gene families provides insights of decapod evolution.</title>
        <authorList>
            <person name="Jeong J.-H."/>
            <person name="Song I."/>
            <person name="Kim S."/>
            <person name="Choi T."/>
            <person name="Kim D."/>
            <person name="Ryu S."/>
            <person name="Kim W."/>
        </authorList>
    </citation>
    <scope>NUCLEOTIDE SEQUENCE [LARGE SCALE GENOMIC DNA]</scope>
    <source>
        <tissue evidence="1">Muscle</tissue>
    </source>
</reference>
<organism evidence="1 2">
    <name type="scientific">Portunus trituberculatus</name>
    <name type="common">Swimming crab</name>
    <name type="synonym">Neptunus trituberculatus</name>
    <dbReference type="NCBI Taxonomy" id="210409"/>
    <lineage>
        <taxon>Eukaryota</taxon>
        <taxon>Metazoa</taxon>
        <taxon>Ecdysozoa</taxon>
        <taxon>Arthropoda</taxon>
        <taxon>Crustacea</taxon>
        <taxon>Multicrustacea</taxon>
        <taxon>Malacostraca</taxon>
        <taxon>Eumalacostraca</taxon>
        <taxon>Eucarida</taxon>
        <taxon>Decapoda</taxon>
        <taxon>Pleocyemata</taxon>
        <taxon>Brachyura</taxon>
        <taxon>Eubrachyura</taxon>
        <taxon>Portunoidea</taxon>
        <taxon>Portunidae</taxon>
        <taxon>Portuninae</taxon>
        <taxon>Portunus</taxon>
    </lineage>
</organism>
<dbReference type="AlphaFoldDB" id="A0A5B7JK80"/>
<protein>
    <submittedName>
        <fullName evidence="1">Uncharacterized protein</fullName>
    </submittedName>
</protein>
<comment type="caution">
    <text evidence="1">The sequence shown here is derived from an EMBL/GenBank/DDBJ whole genome shotgun (WGS) entry which is preliminary data.</text>
</comment>
<gene>
    <name evidence="1" type="ORF">E2C01_087757</name>
</gene>
<evidence type="ECO:0000313" key="2">
    <source>
        <dbReference type="Proteomes" id="UP000324222"/>
    </source>
</evidence>
<keyword evidence="2" id="KW-1185">Reference proteome</keyword>
<evidence type="ECO:0000313" key="1">
    <source>
        <dbReference type="EMBL" id="MPC92654.1"/>
    </source>
</evidence>
<sequence>MDDTGSRFEWCVYPRNDKPPFKLTTTVARHIACPCSPEKSIIQVDKAVNWPDFRYDGMWLPGRVVE</sequence>
<accession>A0A5B7JK80</accession>
<dbReference type="Proteomes" id="UP000324222">
    <property type="component" value="Unassembled WGS sequence"/>
</dbReference>
<name>A0A5B7JK80_PORTR</name>
<proteinExistence type="predicted"/>
<dbReference type="EMBL" id="VSRR010092055">
    <property type="protein sequence ID" value="MPC92654.1"/>
    <property type="molecule type" value="Genomic_DNA"/>
</dbReference>